<evidence type="ECO:0000313" key="2">
    <source>
        <dbReference type="EMBL" id="GEA39201.1"/>
    </source>
</evidence>
<proteinExistence type="predicted"/>
<gene>
    <name evidence="1" type="ORF">Ccl03g_45690</name>
    <name evidence="2" type="ORF">Ccl03g_49140</name>
</gene>
<name>A0A829WEC8_9FIRM</name>
<dbReference type="Proteomes" id="UP000315200">
    <property type="component" value="Unassembled WGS sequence"/>
</dbReference>
<evidence type="ECO:0000313" key="1">
    <source>
        <dbReference type="EMBL" id="GEA38856.1"/>
    </source>
</evidence>
<comment type="caution">
    <text evidence="1">The sequence shown here is derived from an EMBL/GenBank/DDBJ whole genome shotgun (WGS) entry which is preliminary data.</text>
</comment>
<dbReference type="EMBL" id="BJLB01000001">
    <property type="protein sequence ID" value="GEA38856.1"/>
    <property type="molecule type" value="Genomic_DNA"/>
</dbReference>
<dbReference type="EMBL" id="BJLB01000001">
    <property type="protein sequence ID" value="GEA39201.1"/>
    <property type="molecule type" value="Genomic_DNA"/>
</dbReference>
<evidence type="ECO:0000313" key="3">
    <source>
        <dbReference type="Proteomes" id="UP000315200"/>
    </source>
</evidence>
<dbReference type="AlphaFoldDB" id="A0A829WEC8"/>
<accession>A0A829WEC8</accession>
<organism evidence="1 3">
    <name type="scientific">Enterocloster clostridioformis</name>
    <dbReference type="NCBI Taxonomy" id="1531"/>
    <lineage>
        <taxon>Bacteria</taxon>
        <taxon>Bacillati</taxon>
        <taxon>Bacillota</taxon>
        <taxon>Clostridia</taxon>
        <taxon>Lachnospirales</taxon>
        <taxon>Lachnospiraceae</taxon>
        <taxon>Enterocloster</taxon>
    </lineage>
</organism>
<sequence length="63" mass="7140">MKQETKWTIRVFGVSFNAGTRQEKPLEEYTPQELKQIADRKNREALQAAGYTAAEPQQIAAAM</sequence>
<protein>
    <submittedName>
        <fullName evidence="1">Uncharacterized protein</fullName>
    </submittedName>
</protein>
<reference evidence="1 3" key="1">
    <citation type="submission" date="2019-06" db="EMBL/GenBank/DDBJ databases">
        <title>Draft genome sequence of [Clostridium] clostridioforme NBRC 113352.</title>
        <authorList>
            <person name="Miura T."/>
            <person name="Furukawa M."/>
            <person name="Shimamura M."/>
            <person name="Ohyama Y."/>
            <person name="Yamazoe A."/>
            <person name="Kawasaki H."/>
        </authorList>
    </citation>
    <scope>NUCLEOTIDE SEQUENCE [LARGE SCALE GENOMIC DNA]</scope>
    <source>
        <strain evidence="1 3">NBRC 113352</strain>
    </source>
</reference>
<dbReference type="RefSeq" id="WP_141267832.1">
    <property type="nucleotide sequence ID" value="NZ_BJLB01000001.1"/>
</dbReference>